<keyword evidence="1" id="KW-0472">Membrane</keyword>
<dbReference type="GeneID" id="71762927"/>
<protein>
    <submittedName>
        <fullName evidence="3">SHOCT domain-containing protein</fullName>
    </submittedName>
</protein>
<dbReference type="KEGG" id="hdo:MUK72_13725"/>
<dbReference type="Proteomes" id="UP000830542">
    <property type="component" value="Chromosome"/>
</dbReference>
<gene>
    <name evidence="2" type="ORF">GCM10008985_09870</name>
    <name evidence="3" type="ORF">MUK72_13725</name>
</gene>
<reference evidence="3" key="2">
    <citation type="submission" date="2022-04" db="EMBL/GenBank/DDBJ databases">
        <title>Sequencing and genomic assembly of Halococcus dombrowskii.</title>
        <authorList>
            <person name="Lim S.W."/>
            <person name="MacLea K.S."/>
        </authorList>
    </citation>
    <scope>NUCLEOTIDE SEQUENCE</scope>
    <source>
        <strain evidence="3">H4</strain>
    </source>
</reference>
<evidence type="ECO:0000256" key="1">
    <source>
        <dbReference type="SAM" id="Phobius"/>
    </source>
</evidence>
<evidence type="ECO:0000313" key="3">
    <source>
        <dbReference type="EMBL" id="UOO95014.1"/>
    </source>
</evidence>
<keyword evidence="1" id="KW-1133">Transmembrane helix</keyword>
<name>A0AAV3SDY4_HALDO</name>
<keyword evidence="1" id="KW-0812">Transmembrane</keyword>
<proteinExistence type="predicted"/>
<feature type="transmembrane region" description="Helical" evidence="1">
    <location>
        <begin position="55"/>
        <end position="78"/>
    </location>
</feature>
<organism evidence="2 5">
    <name type="scientific">Halococcus dombrowskii</name>
    <dbReference type="NCBI Taxonomy" id="179637"/>
    <lineage>
        <taxon>Archaea</taxon>
        <taxon>Methanobacteriati</taxon>
        <taxon>Methanobacteriota</taxon>
        <taxon>Stenosarchaea group</taxon>
        <taxon>Halobacteria</taxon>
        <taxon>Halobacteriales</taxon>
        <taxon>Halococcaceae</taxon>
        <taxon>Halococcus</taxon>
    </lineage>
</organism>
<dbReference type="EMBL" id="BAAADN010000018">
    <property type="protein sequence ID" value="GAA0455980.1"/>
    <property type="molecule type" value="Genomic_DNA"/>
</dbReference>
<evidence type="ECO:0000313" key="2">
    <source>
        <dbReference type="EMBL" id="GAA0455980.1"/>
    </source>
</evidence>
<reference evidence="2" key="1">
    <citation type="journal article" date="2014" name="Int. J. Syst. Evol. Microbiol.">
        <title>Complete genome sequence of Corynebacterium casei LMG S-19264T (=DSM 44701T), isolated from a smear-ripened cheese.</title>
        <authorList>
            <consortium name="US DOE Joint Genome Institute (JGI-PGF)"/>
            <person name="Walter F."/>
            <person name="Albersmeier A."/>
            <person name="Kalinowski J."/>
            <person name="Ruckert C."/>
        </authorList>
    </citation>
    <scope>NUCLEOTIDE SEQUENCE</scope>
    <source>
        <strain evidence="2">JCM 12289</strain>
    </source>
</reference>
<dbReference type="RefSeq" id="WP_244702135.1">
    <property type="nucleotide sequence ID" value="NZ_BAAADN010000018.1"/>
</dbReference>
<evidence type="ECO:0000313" key="4">
    <source>
        <dbReference type="Proteomes" id="UP000830542"/>
    </source>
</evidence>
<dbReference type="AlphaFoldDB" id="A0AAV3SDY4"/>
<reference evidence="2" key="3">
    <citation type="submission" date="2023-12" db="EMBL/GenBank/DDBJ databases">
        <authorList>
            <person name="Sun Q."/>
            <person name="Inoue M."/>
        </authorList>
    </citation>
    <scope>NUCLEOTIDE SEQUENCE</scope>
    <source>
        <strain evidence="2">JCM 12289</strain>
    </source>
</reference>
<accession>A0AAV3SDY4</accession>
<evidence type="ECO:0000313" key="5">
    <source>
        <dbReference type="Proteomes" id="UP001500962"/>
    </source>
</evidence>
<keyword evidence="4" id="KW-1185">Reference proteome</keyword>
<dbReference type="EMBL" id="CP095005">
    <property type="protein sequence ID" value="UOO95014.1"/>
    <property type="molecule type" value="Genomic_DNA"/>
</dbReference>
<sequence>MGWLRRHSLAISSIVLLVSSVLLAVVLGYAGLVAYSGLAAGTALASVLTELAVPYLPIVALLLVLVVVSGTVATWSALRRLSIPRSERFGTAAERIEQRYPVIDGFGISEFVSPPEPTTEDALADLKRRYVAGELDEAAFEQKLDRLVANESVDDIRAERERRAVLDESSNGSGR</sequence>
<dbReference type="Proteomes" id="UP001500962">
    <property type="component" value="Unassembled WGS sequence"/>
</dbReference>